<dbReference type="InterPro" id="IPR032675">
    <property type="entry name" value="LRR_dom_sf"/>
</dbReference>
<dbReference type="SUPFAM" id="SSF52058">
    <property type="entry name" value="L domain-like"/>
    <property type="match status" value="1"/>
</dbReference>
<keyword evidence="7" id="KW-0472">Membrane</keyword>
<reference evidence="10" key="1">
    <citation type="submission" date="2023-08" db="EMBL/GenBank/DDBJ databases">
        <title>Genomic characterization of piscicolin 126 produced by Carnobacterium maltaromaticum CM22 strain isolated from salmon (Salmo salar).</title>
        <authorList>
            <person name="Gonzalez-Gragera E."/>
            <person name="Garcia-Lopez J.D."/>
            <person name="Teso-Perez C."/>
            <person name="Gimenez-Hernandez I."/>
            <person name="Peralta-Sanchez J.M."/>
            <person name="Valdivia E."/>
            <person name="Montalban-Lopez M."/>
            <person name="Martin-Platero A.M."/>
            <person name="Banos A."/>
            <person name="Martinez-Bueno M."/>
        </authorList>
    </citation>
    <scope>NUCLEOTIDE SEQUENCE</scope>
    <source>
        <strain evidence="10">CM22</strain>
    </source>
</reference>
<name>A0AAW9K3V1_CARML</name>
<keyword evidence="5" id="KW-0677">Repeat</keyword>
<evidence type="ECO:0000256" key="7">
    <source>
        <dbReference type="ARBA" id="ARBA00023136"/>
    </source>
</evidence>
<protein>
    <recommendedName>
        <fullName evidence="12">WxL domain-containing protein</fullName>
    </recommendedName>
</protein>
<dbReference type="Gene3D" id="3.80.10.10">
    <property type="entry name" value="Ribonuclease Inhibitor"/>
    <property type="match status" value="1"/>
</dbReference>
<dbReference type="FunFam" id="3.80.10.10:FF:000041">
    <property type="entry name" value="LRR receptor-like serine/threonine-protein kinase ERECTA"/>
    <property type="match status" value="1"/>
</dbReference>
<organism evidence="10 11">
    <name type="scientific">Carnobacterium maltaromaticum</name>
    <name type="common">Carnobacterium piscicola</name>
    <dbReference type="NCBI Taxonomy" id="2751"/>
    <lineage>
        <taxon>Bacteria</taxon>
        <taxon>Bacillati</taxon>
        <taxon>Bacillota</taxon>
        <taxon>Bacilli</taxon>
        <taxon>Lactobacillales</taxon>
        <taxon>Carnobacteriaceae</taxon>
        <taxon>Carnobacterium</taxon>
    </lineage>
</organism>
<evidence type="ECO:0000256" key="4">
    <source>
        <dbReference type="ARBA" id="ARBA00022729"/>
    </source>
</evidence>
<keyword evidence="4" id="KW-0732">Signal</keyword>
<evidence type="ECO:0000256" key="2">
    <source>
        <dbReference type="ARBA" id="ARBA00022614"/>
    </source>
</evidence>
<keyword evidence="6" id="KW-1133">Transmembrane helix</keyword>
<evidence type="ECO:0000256" key="6">
    <source>
        <dbReference type="ARBA" id="ARBA00022989"/>
    </source>
</evidence>
<comment type="subcellular location">
    <subcellularLocation>
        <location evidence="1">Membrane</location>
        <topology evidence="1">Single-pass membrane protein</topology>
    </subcellularLocation>
</comment>
<gene>
    <name evidence="10" type="ORF">RAK27_11165</name>
</gene>
<evidence type="ECO:0000313" key="11">
    <source>
        <dbReference type="Proteomes" id="UP001290462"/>
    </source>
</evidence>
<evidence type="ECO:0000256" key="8">
    <source>
        <dbReference type="ARBA" id="ARBA00023170"/>
    </source>
</evidence>
<dbReference type="PANTHER" id="PTHR47986">
    <property type="entry name" value="OSJNBA0070M12.3 PROTEIN"/>
    <property type="match status" value="1"/>
</dbReference>
<accession>A0AAW9K3V1</accession>
<dbReference type="RefSeq" id="WP_201730612.1">
    <property type="nucleotide sequence ID" value="NZ_CAJGUR010000012.1"/>
</dbReference>
<keyword evidence="2" id="KW-0433">Leucine-rich repeat</keyword>
<dbReference type="AlphaFoldDB" id="A0AAW9K3V1"/>
<dbReference type="Proteomes" id="UP001290462">
    <property type="component" value="Unassembled WGS sequence"/>
</dbReference>
<keyword evidence="3" id="KW-0812">Transmembrane</keyword>
<evidence type="ECO:0000313" key="10">
    <source>
        <dbReference type="EMBL" id="MDZ5759220.1"/>
    </source>
</evidence>
<evidence type="ECO:0000256" key="1">
    <source>
        <dbReference type="ARBA" id="ARBA00004167"/>
    </source>
</evidence>
<keyword evidence="8" id="KW-0675">Receptor</keyword>
<dbReference type="EMBL" id="JAVBVO010000003">
    <property type="protein sequence ID" value="MDZ5759220.1"/>
    <property type="molecule type" value="Genomic_DNA"/>
</dbReference>
<dbReference type="GO" id="GO:0016020">
    <property type="term" value="C:membrane"/>
    <property type="evidence" value="ECO:0007669"/>
    <property type="project" value="UniProtKB-SubCell"/>
</dbReference>
<evidence type="ECO:0000256" key="3">
    <source>
        <dbReference type="ARBA" id="ARBA00022692"/>
    </source>
</evidence>
<dbReference type="PANTHER" id="PTHR47986:SF1">
    <property type="entry name" value="OS04G0685900 PROTEIN"/>
    <property type="match status" value="1"/>
</dbReference>
<keyword evidence="9" id="KW-0325">Glycoprotein</keyword>
<evidence type="ECO:0000256" key="9">
    <source>
        <dbReference type="ARBA" id="ARBA00023180"/>
    </source>
</evidence>
<proteinExistence type="predicted"/>
<sequence>MTKTKWSLFFIISCILFFAFWGNQQLQKNRIHAVEGTNDPDGFVVEIDKTTGKILKGQAFIPDKPVIRPMYQGDATTLLGDVIGPEGKKFTSFSDTQQYKEGDHIIYGNVGTYNNRSLALKIDLLGTGSNKWVDGVKLSESGVLSIGTPKSILPMYYQLVYNEAGYPPVQDVYLELSNEMDVWWNNTSQGIDGIPKVSLGSKNLKKVYLTIPSDWSNNQLKRSYSLNKSSTSTPPYVEYFSMNLDSVSIRTSSAFSTISDNSEKTLLKGDMRLNITGNTRFFPVNLKSPWSPIYLPPHGNEIKNSNTFDVTYNLGQGLIDTYEANLPKSLKIVVEDTKGYFNNLTHGPIEFVDKQNNPIRLGLTTEVVGKKLVVTIPKVALKQLESNQVNMKLNFGADNLNVEQVLENYAAEKGFYTVPLSVYNIRTLESGIEAVSEKNEINATITPTIYGNPMETTALIGSSSEDLDVNQLVKDSGSTIPGDSVILTLPETKLFDTAGRIELPVKMQSTENSSLTKIVTVPINVSRGEIVTSSFFENQSWLIDAINTQFAPRKIDQDIYQSDLLMVKKIVVANKSEIYQGQHIPATISALKNLEFLAAVELGLRGTLPNEIGNLQKLYHLAVGGNAIEGIIPSSFSKLAHLSFFSISNTKIGGTIPKEFVNFSKLTDFFVNNTFLVGQVPNFSRTFNTSSFSNTQLTYNSAELPPFSGGIVSRYEYSFLPTEKQTLQLIGNKIVSSRTETIKPFDQANVGYFDLAVQKPDLEGNSTKEALYPAHYYTIKDKQNGRILYEGFGEKTAEIAYQSAIEYQITLDEAFDNPANNWTIKGKIPELKFNEIPTGLTLEAQVNNDGVDKTLSLNGELAIFDNRDEKQWKLKMTPSYLVDGKKQLQGEYIYTDSSGNEKIVVDNQAILIEKGDSSEEEIIPISAQWDGNKGLRYCLKPGNLLGSYKGSITWTLEDAP</sequence>
<comment type="caution">
    <text evidence="10">The sequence shown here is derived from an EMBL/GenBank/DDBJ whole genome shotgun (WGS) entry which is preliminary data.</text>
</comment>
<dbReference type="InterPro" id="IPR052422">
    <property type="entry name" value="Auxin_Ser/Thr_Kinase"/>
</dbReference>
<evidence type="ECO:0008006" key="12">
    <source>
        <dbReference type="Google" id="ProtNLM"/>
    </source>
</evidence>
<evidence type="ECO:0000256" key="5">
    <source>
        <dbReference type="ARBA" id="ARBA00022737"/>
    </source>
</evidence>